<evidence type="ECO:0000313" key="3">
    <source>
        <dbReference type="Proteomes" id="UP000030665"/>
    </source>
</evidence>
<dbReference type="InterPro" id="IPR000555">
    <property type="entry name" value="JAMM/MPN+_dom"/>
</dbReference>
<dbReference type="AlphaFoldDB" id="A0A077ZJX9"/>
<dbReference type="GO" id="GO:0031369">
    <property type="term" value="F:translation initiation factor binding"/>
    <property type="evidence" value="ECO:0007669"/>
    <property type="project" value="TreeGrafter"/>
</dbReference>
<evidence type="ECO:0000259" key="1">
    <source>
        <dbReference type="Pfam" id="PF01398"/>
    </source>
</evidence>
<dbReference type="GO" id="GO:0003743">
    <property type="term" value="F:translation initiation factor activity"/>
    <property type="evidence" value="ECO:0007669"/>
    <property type="project" value="TreeGrafter"/>
</dbReference>
<evidence type="ECO:0000313" key="2">
    <source>
        <dbReference type="EMBL" id="CDW60003.1"/>
    </source>
</evidence>
<dbReference type="PANTHER" id="PTHR10540">
    <property type="entry name" value="EUKARYOTIC TRANSLATION INITIATION FACTOR 3 SUBUNIT F-RELATED"/>
    <property type="match status" value="1"/>
</dbReference>
<dbReference type="EMBL" id="HG806823">
    <property type="protein sequence ID" value="CDW60003.1"/>
    <property type="molecule type" value="Genomic_DNA"/>
</dbReference>
<name>A0A077ZJX9_TRITR</name>
<dbReference type="PANTHER" id="PTHR10540:SF6">
    <property type="entry name" value="EUKARYOTIC TRANSLATION INITIATION FACTOR 3 SUBUNIT F"/>
    <property type="match status" value="1"/>
</dbReference>
<keyword evidence="3" id="KW-1185">Reference proteome</keyword>
<dbReference type="OrthoDB" id="25498at2759"/>
<dbReference type="GO" id="GO:0008237">
    <property type="term" value="F:metallopeptidase activity"/>
    <property type="evidence" value="ECO:0007669"/>
    <property type="project" value="InterPro"/>
</dbReference>
<dbReference type="Proteomes" id="UP000030665">
    <property type="component" value="Unassembled WGS sequence"/>
</dbReference>
<dbReference type="STRING" id="36087.A0A077ZJX9"/>
<dbReference type="Pfam" id="PF01398">
    <property type="entry name" value="JAB"/>
    <property type="match status" value="1"/>
</dbReference>
<accession>A0A077ZJX9</accession>
<reference evidence="2" key="1">
    <citation type="submission" date="2014-01" db="EMBL/GenBank/DDBJ databases">
        <authorList>
            <person name="Aslett M."/>
        </authorList>
    </citation>
    <scope>NUCLEOTIDE SEQUENCE</scope>
</reference>
<dbReference type="GO" id="GO:0071541">
    <property type="term" value="C:eukaryotic translation initiation factor 3 complex, eIF3m"/>
    <property type="evidence" value="ECO:0007669"/>
    <property type="project" value="TreeGrafter"/>
</dbReference>
<feature type="domain" description="JAB1/MPN/MOV34 metalloenzyme" evidence="1">
    <location>
        <begin position="7"/>
        <end position="66"/>
    </location>
</feature>
<reference evidence="2" key="2">
    <citation type="submission" date="2014-03" db="EMBL/GenBank/DDBJ databases">
        <title>The whipworm genome and dual-species transcriptomics of an intimate host-pathogen interaction.</title>
        <authorList>
            <person name="Foth B.J."/>
            <person name="Tsai I.J."/>
            <person name="Reid A.J."/>
            <person name="Bancroft A.J."/>
            <person name="Nichol S."/>
            <person name="Tracey A."/>
            <person name="Holroyd N."/>
            <person name="Cotton J.A."/>
            <person name="Stanley E.J."/>
            <person name="Zarowiecki M."/>
            <person name="Liu J.Z."/>
            <person name="Huckvale T."/>
            <person name="Cooper P.J."/>
            <person name="Grencis R.K."/>
            <person name="Berriman M."/>
        </authorList>
    </citation>
    <scope>NUCLEOTIDE SEQUENCE [LARGE SCALE GENOMIC DNA]</scope>
</reference>
<protein>
    <submittedName>
        <fullName evidence="2">Mov34:MPN:PAD 1 family protein</fullName>
    </submittedName>
</protein>
<proteinExistence type="predicted"/>
<sequence>MIGSGFTVRVHPVVILSIVDSYKRRESRGGCCNKAIGTLLGTSYYEKNAVEVVNCYGVKYSESKDEYSCQC</sequence>
<organism evidence="2 3">
    <name type="scientific">Trichuris trichiura</name>
    <name type="common">Whipworm</name>
    <name type="synonym">Trichocephalus trichiurus</name>
    <dbReference type="NCBI Taxonomy" id="36087"/>
    <lineage>
        <taxon>Eukaryota</taxon>
        <taxon>Metazoa</taxon>
        <taxon>Ecdysozoa</taxon>
        <taxon>Nematoda</taxon>
        <taxon>Enoplea</taxon>
        <taxon>Dorylaimia</taxon>
        <taxon>Trichinellida</taxon>
        <taxon>Trichuridae</taxon>
        <taxon>Trichuris</taxon>
    </lineage>
</organism>
<dbReference type="Gene3D" id="3.40.140.10">
    <property type="entry name" value="Cytidine Deaminase, domain 2"/>
    <property type="match status" value="1"/>
</dbReference>
<gene>
    <name evidence="2" type="ORF">TTRE_0000834501</name>
</gene>